<evidence type="ECO:0000313" key="3">
    <source>
        <dbReference type="Proteomes" id="UP000825381"/>
    </source>
</evidence>
<dbReference type="InterPro" id="IPR049052">
    <property type="entry name" value="nSTAND1"/>
</dbReference>
<evidence type="ECO:0000313" key="2">
    <source>
        <dbReference type="EMBL" id="QYJ67346.1"/>
    </source>
</evidence>
<sequence length="447" mass="50773">MLQVFYFWKAELLLFTLPTQPHRMTKITLNQVNNAFLPSREIANPDRFSGREESVTECYNALLSEGTNIAIVGNRGIGKSSLSRQIVNMSTGDNSLLDKLGIYHDETLDFLTLYYASGDSVQNTDELLNRLLTTRGGLLEWMQEVKASKEEIEQFKKESKTGLYKYLANKINSNVSRETSNTSIASNENIQVTFQNVVMDLIRSKITKNGILIVIDEFNQIPDTSGFASFLKSLATNIPELKFCIVGVADNIQELMKKHLSSDRLFAWSVINLRKMNNEDLRQIVRNAEASINNTILLDEEATNQLIALANGHPYIMHLLGKQTYKSAYLESVRNVSREYIKKVLTDIAEREADPVLEGRYRNAVALSKQREIVLKALAASVQENGDIFTTDAYRVSEEQGVENASQYVGQLVKEEYGSELIKIRDRYYKFKDSLFHTYITARPPLF</sequence>
<dbReference type="InterPro" id="IPR027417">
    <property type="entry name" value="P-loop_NTPase"/>
</dbReference>
<accession>A0ABX8V9M9</accession>
<dbReference type="Gene3D" id="3.40.50.300">
    <property type="entry name" value="P-loop containing nucleotide triphosphate hydrolases"/>
    <property type="match status" value="1"/>
</dbReference>
<dbReference type="SUPFAM" id="SSF52540">
    <property type="entry name" value="P-loop containing nucleoside triphosphate hydrolases"/>
    <property type="match status" value="1"/>
</dbReference>
<dbReference type="InterPro" id="IPR003593">
    <property type="entry name" value="AAA+_ATPase"/>
</dbReference>
<dbReference type="EMBL" id="CP080429">
    <property type="protein sequence ID" value="QYJ67346.1"/>
    <property type="molecule type" value="Genomic_DNA"/>
</dbReference>
<dbReference type="SMART" id="SM00382">
    <property type="entry name" value="AAA"/>
    <property type="match status" value="1"/>
</dbReference>
<evidence type="ECO:0000259" key="1">
    <source>
        <dbReference type="SMART" id="SM00382"/>
    </source>
</evidence>
<dbReference type="Pfam" id="PF20703">
    <property type="entry name" value="nSTAND1"/>
    <property type="match status" value="1"/>
</dbReference>
<organism evidence="2 3">
    <name type="scientific">Flavobacterium litorale</name>
    <dbReference type="NCBI Taxonomy" id="2856519"/>
    <lineage>
        <taxon>Bacteria</taxon>
        <taxon>Pseudomonadati</taxon>
        <taxon>Bacteroidota</taxon>
        <taxon>Flavobacteriia</taxon>
        <taxon>Flavobacteriales</taxon>
        <taxon>Flavobacteriaceae</taxon>
        <taxon>Flavobacterium</taxon>
    </lineage>
</organism>
<protein>
    <recommendedName>
        <fullName evidence="1">AAA+ ATPase domain-containing protein</fullName>
    </recommendedName>
</protein>
<dbReference type="PANTHER" id="PTHR34301:SF8">
    <property type="entry name" value="ATPASE DOMAIN-CONTAINING PROTEIN"/>
    <property type="match status" value="1"/>
</dbReference>
<name>A0ABX8V9M9_9FLAO</name>
<keyword evidence="3" id="KW-1185">Reference proteome</keyword>
<feature type="domain" description="AAA+ ATPase" evidence="1">
    <location>
        <begin position="65"/>
        <end position="272"/>
    </location>
</feature>
<proteinExistence type="predicted"/>
<dbReference type="PANTHER" id="PTHR34301">
    <property type="entry name" value="DNA-BINDING PROTEIN-RELATED"/>
    <property type="match status" value="1"/>
</dbReference>
<dbReference type="Proteomes" id="UP000825381">
    <property type="component" value="Chromosome"/>
</dbReference>
<gene>
    <name evidence="2" type="ORF">K1I41_07145</name>
</gene>
<reference evidence="2 3" key="1">
    <citation type="submission" date="2021-07" db="EMBL/GenBank/DDBJ databases">
        <title>Flavobacterium WSW3-B6 sp.nov, isolated from seaweed.</title>
        <authorList>
            <person name="Muhammad N."/>
            <person name="Ho H."/>
            <person name="Lee Y.-J."/>
            <person name="Nguyen T."/>
            <person name="Ho J."/>
            <person name="Kim S.-G."/>
        </authorList>
    </citation>
    <scope>NUCLEOTIDE SEQUENCE [LARGE SCALE GENOMIC DNA]</scope>
    <source>
        <strain evidence="2 3">WSW3-B6</strain>
    </source>
</reference>
<dbReference type="RefSeq" id="WP_220639691.1">
    <property type="nucleotide sequence ID" value="NZ_CP080429.1"/>
</dbReference>